<comment type="caution">
    <text evidence="1">The sequence shown here is derived from an EMBL/GenBank/DDBJ whole genome shotgun (WGS) entry which is preliminary data.</text>
</comment>
<name>A0ABN2EFK9_9ACTN</name>
<dbReference type="Proteomes" id="UP001501705">
    <property type="component" value="Unassembled WGS sequence"/>
</dbReference>
<evidence type="ECO:0000313" key="2">
    <source>
        <dbReference type="Proteomes" id="UP001501705"/>
    </source>
</evidence>
<keyword evidence="2" id="KW-1185">Reference proteome</keyword>
<protein>
    <submittedName>
        <fullName evidence="1">Uncharacterized protein</fullName>
    </submittedName>
</protein>
<reference evidence="1 2" key="1">
    <citation type="journal article" date="2019" name="Int. J. Syst. Evol. Microbiol.">
        <title>The Global Catalogue of Microorganisms (GCM) 10K type strain sequencing project: providing services to taxonomists for standard genome sequencing and annotation.</title>
        <authorList>
            <consortium name="The Broad Institute Genomics Platform"/>
            <consortium name="The Broad Institute Genome Sequencing Center for Infectious Disease"/>
            <person name="Wu L."/>
            <person name="Ma J."/>
        </authorList>
    </citation>
    <scope>NUCLEOTIDE SEQUENCE [LARGE SCALE GENOMIC DNA]</scope>
    <source>
        <strain evidence="1 2">JCM 15572</strain>
    </source>
</reference>
<sequence length="352" mass="37134">MDRSGGGDPLESAWRGLVGAVGAQGGPGEVLGDIRAVPPAALLPELVSVLQACDNGDPQAVELSVLIAETLTGLGKRATAQRWWWAAQSAADSIHGADSACGRGGLVGVGLAGLVRARAVISGLVERQALAGLLRLAGEAVALDRRASGAAGFLPRAARALVLAEVGESEEARQALRELVGAGDELLVSGASEQRAAAHHHMPDQLYRGEGLVGQLSCQPQWTEGLVRGLPYQLHWVEGLVSARLGYGVAGCVLVARARELCPERWCGERARVELGLAECLVVSGEVSAGLALALRVLVELPDEWHSLWVSEAGLRVLQVVEKTEPARRELTELRRLLAQPTYRTGRTVRRG</sequence>
<organism evidence="1 2">
    <name type="scientific">Kribbella hippodromi</name>
    <dbReference type="NCBI Taxonomy" id="434347"/>
    <lineage>
        <taxon>Bacteria</taxon>
        <taxon>Bacillati</taxon>
        <taxon>Actinomycetota</taxon>
        <taxon>Actinomycetes</taxon>
        <taxon>Propionibacteriales</taxon>
        <taxon>Kribbellaceae</taxon>
        <taxon>Kribbella</taxon>
    </lineage>
</organism>
<accession>A0ABN2EFK9</accession>
<proteinExistence type="predicted"/>
<evidence type="ECO:0000313" key="1">
    <source>
        <dbReference type="EMBL" id="GAA1603669.1"/>
    </source>
</evidence>
<dbReference type="EMBL" id="BAAAPH010000033">
    <property type="protein sequence ID" value="GAA1603669.1"/>
    <property type="molecule type" value="Genomic_DNA"/>
</dbReference>
<gene>
    <name evidence="1" type="ORF">GCM10009804_70040</name>
</gene>